<organism evidence="1 2">
    <name type="scientific">Fusarium pseudograminearum (strain CS3096)</name>
    <name type="common">Wheat and barley crown-rot fungus</name>
    <dbReference type="NCBI Taxonomy" id="1028729"/>
    <lineage>
        <taxon>Eukaryota</taxon>
        <taxon>Fungi</taxon>
        <taxon>Dikarya</taxon>
        <taxon>Ascomycota</taxon>
        <taxon>Pezizomycotina</taxon>
        <taxon>Sordariomycetes</taxon>
        <taxon>Hypocreomycetidae</taxon>
        <taxon>Hypocreales</taxon>
        <taxon>Nectriaceae</taxon>
        <taxon>Fusarium</taxon>
    </lineage>
</organism>
<protein>
    <submittedName>
        <fullName evidence="1">Uncharacterized protein</fullName>
    </submittedName>
</protein>
<dbReference type="GeneID" id="20369885"/>
<name>K3V663_FUSPC</name>
<reference evidence="1 2" key="1">
    <citation type="journal article" date="2012" name="PLoS Pathog.">
        <title>Comparative pathogenomics reveals horizontally acquired novel virulence genes in fungi infecting cereal hosts.</title>
        <authorList>
            <person name="Gardiner D.M."/>
            <person name="McDonald M.C."/>
            <person name="Covarelli L."/>
            <person name="Solomon P.S."/>
            <person name="Rusu A.G."/>
            <person name="Marshall M."/>
            <person name="Kazan K."/>
            <person name="Chakraborty S."/>
            <person name="McDonald B.A."/>
            <person name="Manners J.M."/>
        </authorList>
    </citation>
    <scope>NUCLEOTIDE SEQUENCE [LARGE SCALE GENOMIC DNA]</scope>
    <source>
        <strain evidence="1 2">CS3096</strain>
    </source>
</reference>
<proteinExistence type="predicted"/>
<evidence type="ECO:0000313" key="1">
    <source>
        <dbReference type="EMBL" id="EKJ68554.1"/>
    </source>
</evidence>
<feature type="non-terminal residue" evidence="1">
    <location>
        <position position="1"/>
    </location>
</feature>
<dbReference type="EMBL" id="AFNW01000468">
    <property type="protein sequence ID" value="EKJ68554.1"/>
    <property type="molecule type" value="Genomic_DNA"/>
</dbReference>
<keyword evidence="2" id="KW-1185">Reference proteome</keyword>
<sequence>NRLLLLDLYTNYISKINLSYYKGFKV</sequence>
<dbReference type="Proteomes" id="UP000007978">
    <property type="component" value="Unassembled WGS sequence"/>
</dbReference>
<dbReference type="RefSeq" id="XP_061844421.1">
    <property type="nucleotide sequence ID" value="XM_061988466.1"/>
</dbReference>
<gene>
    <name evidence="1" type="ORF">FPSE_11268</name>
</gene>
<accession>K3V663</accession>
<comment type="caution">
    <text evidence="1">The sequence shown here is derived from an EMBL/GenBank/DDBJ whole genome shotgun (WGS) entry which is preliminary data.</text>
</comment>
<dbReference type="AlphaFoldDB" id="K3V663"/>
<evidence type="ECO:0000313" key="2">
    <source>
        <dbReference type="Proteomes" id="UP000007978"/>
    </source>
</evidence>